<dbReference type="InterPro" id="IPR036286">
    <property type="entry name" value="LexA/Signal_pep-like_sf"/>
</dbReference>
<evidence type="ECO:0000259" key="1">
    <source>
        <dbReference type="PROSITE" id="PS50943"/>
    </source>
</evidence>
<dbReference type="Pfam" id="PF13560">
    <property type="entry name" value="HTH_31"/>
    <property type="match status" value="1"/>
</dbReference>
<proteinExistence type="predicted"/>
<reference evidence="2 3" key="1">
    <citation type="submission" date="2020-08" db="EMBL/GenBank/DDBJ databases">
        <title>Genomic Encyclopedia of Type Strains, Phase IV (KMG-IV): sequencing the most valuable type-strain genomes for metagenomic binning, comparative biology and taxonomic classification.</title>
        <authorList>
            <person name="Goeker M."/>
        </authorList>
    </citation>
    <scope>NUCLEOTIDE SEQUENCE [LARGE SCALE GENOMIC DNA]</scope>
    <source>
        <strain evidence="2 3">DSM 5686</strain>
    </source>
</reference>
<dbReference type="InterPro" id="IPR015927">
    <property type="entry name" value="Peptidase_S24_S26A/B/C"/>
</dbReference>
<dbReference type="InterPro" id="IPR001387">
    <property type="entry name" value="Cro/C1-type_HTH"/>
</dbReference>
<dbReference type="InterPro" id="IPR010982">
    <property type="entry name" value="Lambda_DNA-bd_dom_sf"/>
</dbReference>
<dbReference type="CDD" id="cd06529">
    <property type="entry name" value="S24_LexA-like"/>
    <property type="match status" value="1"/>
</dbReference>
<accession>A0ABR6DCV6</accession>
<comment type="caution">
    <text evidence="2">The sequence shown here is derived from an EMBL/GenBank/DDBJ whole genome shotgun (WGS) entry which is preliminary data.</text>
</comment>
<keyword evidence="3" id="KW-1185">Reference proteome</keyword>
<gene>
    <name evidence="2" type="ORF">GGQ91_003317</name>
</gene>
<dbReference type="Pfam" id="PF00717">
    <property type="entry name" value="Peptidase_S24"/>
    <property type="match status" value="1"/>
</dbReference>
<dbReference type="CDD" id="cd00093">
    <property type="entry name" value="HTH_XRE"/>
    <property type="match status" value="1"/>
</dbReference>
<dbReference type="Proteomes" id="UP000565455">
    <property type="component" value="Unassembled WGS sequence"/>
</dbReference>
<dbReference type="PROSITE" id="PS50943">
    <property type="entry name" value="HTH_CROC1"/>
    <property type="match status" value="1"/>
</dbReference>
<dbReference type="Gene3D" id="2.10.109.10">
    <property type="entry name" value="Umud Fragment, subunit A"/>
    <property type="match status" value="1"/>
</dbReference>
<dbReference type="Gene3D" id="1.10.260.40">
    <property type="entry name" value="lambda repressor-like DNA-binding domains"/>
    <property type="match status" value="1"/>
</dbReference>
<dbReference type="GeneID" id="96604988"/>
<dbReference type="EMBL" id="JACJIM010000005">
    <property type="protein sequence ID" value="MBA9063916.1"/>
    <property type="molecule type" value="Genomic_DNA"/>
</dbReference>
<organism evidence="2 3">
    <name type="scientific">Methylobacterium fujisawaense</name>
    <dbReference type="NCBI Taxonomy" id="107400"/>
    <lineage>
        <taxon>Bacteria</taxon>
        <taxon>Pseudomonadati</taxon>
        <taxon>Pseudomonadota</taxon>
        <taxon>Alphaproteobacteria</taxon>
        <taxon>Hyphomicrobiales</taxon>
        <taxon>Methylobacteriaceae</taxon>
        <taxon>Methylobacterium</taxon>
    </lineage>
</organism>
<protein>
    <submittedName>
        <fullName evidence="2">Phage repressor protein C with HTH and peptisase S24 domain</fullName>
    </submittedName>
</protein>
<dbReference type="SUPFAM" id="SSF47413">
    <property type="entry name" value="lambda repressor-like DNA-binding domains"/>
    <property type="match status" value="1"/>
</dbReference>
<dbReference type="InterPro" id="IPR039418">
    <property type="entry name" value="LexA-like"/>
</dbReference>
<name>A0ABR6DCV6_9HYPH</name>
<sequence length="202" mass="22463">METIAERLQHLRKKAGFATATEAARAFGWKVPTYLGHENGDRNPSRETAKRYATAYKARWEWILEGGPRLDAPKDETVPIVGDVGAGARVFFSGEPQGGYDRAPRPPGSSPNTVAARVRGDSMPGVAEDDWLIYYDERVRGLPDVWIGQLCVVWVNDEQIYVKKVYRGRDGGSFLLVSTSGSAPLEVEEIEWSAKVAWIKPR</sequence>
<dbReference type="SMART" id="SM00530">
    <property type="entry name" value="HTH_XRE"/>
    <property type="match status" value="1"/>
</dbReference>
<feature type="domain" description="HTH cro/C1-type" evidence="1">
    <location>
        <begin position="8"/>
        <end position="63"/>
    </location>
</feature>
<evidence type="ECO:0000313" key="3">
    <source>
        <dbReference type="Proteomes" id="UP000565455"/>
    </source>
</evidence>
<dbReference type="RefSeq" id="WP_182592414.1">
    <property type="nucleotide sequence ID" value="NZ_JACJIM010000005.1"/>
</dbReference>
<evidence type="ECO:0000313" key="2">
    <source>
        <dbReference type="EMBL" id="MBA9063916.1"/>
    </source>
</evidence>
<dbReference type="SUPFAM" id="SSF51306">
    <property type="entry name" value="LexA/Signal peptidase"/>
    <property type="match status" value="1"/>
</dbReference>